<name>A0A5S6QN87_TRIMR</name>
<accession>A0A5S6QN87</accession>
<feature type="transmembrane region" description="Helical" evidence="1">
    <location>
        <begin position="17"/>
        <end position="34"/>
    </location>
</feature>
<dbReference type="WBParaSite" id="TMUE_2000008653.1">
    <property type="protein sequence ID" value="TMUE_2000008653.1"/>
    <property type="gene ID" value="WBGene00287941"/>
</dbReference>
<evidence type="ECO:0000313" key="4">
    <source>
        <dbReference type="WBParaSite" id="TMUE_2000008653.1"/>
    </source>
</evidence>
<organism evidence="3 4">
    <name type="scientific">Trichuris muris</name>
    <name type="common">Mouse whipworm</name>
    <dbReference type="NCBI Taxonomy" id="70415"/>
    <lineage>
        <taxon>Eukaryota</taxon>
        <taxon>Metazoa</taxon>
        <taxon>Ecdysozoa</taxon>
        <taxon>Nematoda</taxon>
        <taxon>Enoplea</taxon>
        <taxon>Dorylaimia</taxon>
        <taxon>Trichinellida</taxon>
        <taxon>Trichuridae</taxon>
        <taxon>Trichuris</taxon>
    </lineage>
</organism>
<dbReference type="Proteomes" id="UP000046395">
    <property type="component" value="Unassembled WGS sequence"/>
</dbReference>
<dbReference type="AlphaFoldDB" id="A0A5S6QN87"/>
<sequence length="161" mass="17176">MVESCKLSVTLISGCKPLLMSSSIIIFIIVIAIFETASGCLLHQDCVAAEALCFDTFCLAATRLSGNCTRAANCKTQSSFKENAGTGCRDNKCYVIQASKLCNVNPSCNDAEVCIRSHCVPAVATSSKCFIDVVCGIGRRCLGGVCYEPQEPSRMLQVLNS</sequence>
<reference evidence="4" key="1">
    <citation type="submission" date="2019-12" db="UniProtKB">
        <authorList>
            <consortium name="WormBaseParasite"/>
        </authorList>
    </citation>
    <scope>IDENTIFICATION</scope>
</reference>
<evidence type="ECO:0000313" key="3">
    <source>
        <dbReference type="Proteomes" id="UP000046395"/>
    </source>
</evidence>
<keyword evidence="1" id="KW-1133">Transmembrane helix</keyword>
<evidence type="ECO:0000256" key="1">
    <source>
        <dbReference type="SAM" id="Phobius"/>
    </source>
</evidence>
<dbReference type="Pfam" id="PF23416">
    <property type="entry name" value="DUF7107"/>
    <property type="match status" value="1"/>
</dbReference>
<keyword evidence="1" id="KW-0472">Membrane</keyword>
<keyword evidence="1" id="KW-0812">Transmembrane</keyword>
<feature type="domain" description="DUF7107" evidence="2">
    <location>
        <begin position="102"/>
        <end position="147"/>
    </location>
</feature>
<dbReference type="InterPro" id="IPR055531">
    <property type="entry name" value="DUF7107"/>
</dbReference>
<keyword evidence="3" id="KW-1185">Reference proteome</keyword>
<protein>
    <submittedName>
        <fullName evidence="4">EB domain-containing protein</fullName>
    </submittedName>
</protein>
<proteinExistence type="predicted"/>
<evidence type="ECO:0000259" key="2">
    <source>
        <dbReference type="Pfam" id="PF23416"/>
    </source>
</evidence>